<dbReference type="InterPro" id="IPR018060">
    <property type="entry name" value="HTH_AraC"/>
</dbReference>
<dbReference type="GO" id="GO:0043565">
    <property type="term" value="F:sequence-specific DNA binding"/>
    <property type="evidence" value="ECO:0007669"/>
    <property type="project" value="InterPro"/>
</dbReference>
<organism evidence="9 10">
    <name type="scientific">Candidatus Mediterraneibacter stercorigallinarum</name>
    <dbReference type="NCBI Taxonomy" id="2838686"/>
    <lineage>
        <taxon>Bacteria</taxon>
        <taxon>Bacillati</taxon>
        <taxon>Bacillota</taxon>
        <taxon>Clostridia</taxon>
        <taxon>Lachnospirales</taxon>
        <taxon>Lachnospiraceae</taxon>
        <taxon>Mediterraneibacter</taxon>
    </lineage>
</organism>
<dbReference type="SMART" id="SM00342">
    <property type="entry name" value="HTH_ARAC"/>
    <property type="match status" value="1"/>
</dbReference>
<evidence type="ECO:0000259" key="7">
    <source>
        <dbReference type="PROSITE" id="PS01124"/>
    </source>
</evidence>
<evidence type="ECO:0000256" key="1">
    <source>
        <dbReference type="ARBA" id="ARBA00018672"/>
    </source>
</evidence>
<reference evidence="9" key="1">
    <citation type="journal article" date="2021" name="PeerJ">
        <title>Extensive microbial diversity within the chicken gut microbiome revealed by metagenomics and culture.</title>
        <authorList>
            <person name="Gilroy R."/>
            <person name="Ravi A."/>
            <person name="Getino M."/>
            <person name="Pursley I."/>
            <person name="Horton D.L."/>
            <person name="Alikhan N.F."/>
            <person name="Baker D."/>
            <person name="Gharbi K."/>
            <person name="Hall N."/>
            <person name="Watson M."/>
            <person name="Adriaenssens E.M."/>
            <person name="Foster-Nyarko E."/>
            <person name="Jarju S."/>
            <person name="Secka A."/>
            <person name="Antonio M."/>
            <person name="Oren A."/>
            <person name="Chaudhuri R.R."/>
            <person name="La Ragione R."/>
            <person name="Hildebrand F."/>
            <person name="Pallen M.J."/>
        </authorList>
    </citation>
    <scope>NUCLEOTIDE SEQUENCE</scope>
    <source>
        <strain evidence="9">ChiGjej1B1-13045</strain>
    </source>
</reference>
<dbReference type="InterPro" id="IPR011006">
    <property type="entry name" value="CheY-like_superfamily"/>
</dbReference>
<dbReference type="PANTHER" id="PTHR43280">
    <property type="entry name" value="ARAC-FAMILY TRANSCRIPTIONAL REGULATOR"/>
    <property type="match status" value="1"/>
</dbReference>
<evidence type="ECO:0000256" key="5">
    <source>
        <dbReference type="ARBA" id="ARBA00024867"/>
    </source>
</evidence>
<evidence type="ECO:0000256" key="2">
    <source>
        <dbReference type="ARBA" id="ARBA00023015"/>
    </source>
</evidence>
<dbReference type="GO" id="GO:0000160">
    <property type="term" value="P:phosphorelay signal transduction system"/>
    <property type="evidence" value="ECO:0007669"/>
    <property type="project" value="InterPro"/>
</dbReference>
<proteinExistence type="predicted"/>
<feature type="domain" description="HTH araC/xylS-type" evidence="7">
    <location>
        <begin position="422"/>
        <end position="520"/>
    </location>
</feature>
<evidence type="ECO:0000256" key="6">
    <source>
        <dbReference type="PROSITE-ProRule" id="PRU00169"/>
    </source>
</evidence>
<evidence type="ECO:0000259" key="8">
    <source>
        <dbReference type="PROSITE" id="PS50110"/>
    </source>
</evidence>
<evidence type="ECO:0000256" key="3">
    <source>
        <dbReference type="ARBA" id="ARBA00023125"/>
    </source>
</evidence>
<dbReference type="GO" id="GO:0003700">
    <property type="term" value="F:DNA-binding transcription factor activity"/>
    <property type="evidence" value="ECO:0007669"/>
    <property type="project" value="InterPro"/>
</dbReference>
<keyword evidence="2" id="KW-0805">Transcription regulation</keyword>
<feature type="modified residue" description="4-aspartylphosphate" evidence="6">
    <location>
        <position position="54"/>
    </location>
</feature>
<comment type="caution">
    <text evidence="9">The sequence shown here is derived from an EMBL/GenBank/DDBJ whole genome shotgun (WGS) entry which is preliminary data.</text>
</comment>
<dbReference type="Pfam" id="PF12833">
    <property type="entry name" value="HTH_18"/>
    <property type="match status" value="1"/>
</dbReference>
<evidence type="ECO:0000313" key="10">
    <source>
        <dbReference type="Proteomes" id="UP000824017"/>
    </source>
</evidence>
<sequence length="522" mass="59482">MKFVIIESEEQARETIKKTVHKTCPEAVLAGAAQNGKDGYELVRAENPDLVIMDLQLPGMGGLSTLRKLRSEKIDARVIVITADTDFDHARQAISLSVDNYMLKPIKPLQLKNAVLQVIEKLESRRTLERTFTLENIFAGCLNGQMRADWNFHQMTREKFGFTLEDPGALFTVWIGNGYAEQRELVCSLLEKAGAGQGFSVCPISIDVWHLVAAVIYRSGGSAQTQENSSEKPSFEREYNVFREHIVPVLSGSIRGEIICLWEETEHMENLLDALMKLRQIREWNLLFDRGDLIRRGDVEALDVVPLKYPAELEGQVRQAVLAANGEEIKKCFYRLYDAFRREPYSPREIKEALIRFDMAVLGVYKTQHEVESELGIQYSMQKIADAISWGQIRAAMESFFDELDFGAFEEDSDKELSTLVRKAVQLVRKYYDQGITLEEIAAQLFVSEEYLSSQFKKETGKGFSETLRSLRIERIKGLLAGTRLKLNQIAELTGYTDPKYMSKVFKDEVGMLPTEFRKTVH</sequence>
<dbReference type="SMART" id="SM00448">
    <property type="entry name" value="REC"/>
    <property type="match status" value="1"/>
</dbReference>
<accession>A0A9D2IJR6</accession>
<dbReference type="CDD" id="cd17536">
    <property type="entry name" value="REC_YesN-like"/>
    <property type="match status" value="1"/>
</dbReference>
<dbReference type="Proteomes" id="UP000824017">
    <property type="component" value="Unassembled WGS sequence"/>
</dbReference>
<keyword evidence="3" id="KW-0238">DNA-binding</keyword>
<dbReference type="InterPro" id="IPR009057">
    <property type="entry name" value="Homeodomain-like_sf"/>
</dbReference>
<dbReference type="EMBL" id="DXCD01000185">
    <property type="protein sequence ID" value="HIZ13678.1"/>
    <property type="molecule type" value="Genomic_DNA"/>
</dbReference>
<dbReference type="Gene3D" id="3.40.50.2300">
    <property type="match status" value="1"/>
</dbReference>
<dbReference type="InterPro" id="IPR001789">
    <property type="entry name" value="Sig_transdc_resp-reg_receiver"/>
</dbReference>
<feature type="domain" description="Response regulatory" evidence="8">
    <location>
        <begin position="2"/>
        <end position="119"/>
    </location>
</feature>
<keyword evidence="4" id="KW-0804">Transcription</keyword>
<keyword evidence="6" id="KW-0597">Phosphoprotein</keyword>
<comment type="function">
    <text evidence="5">May play the central regulatory role in sporulation. It may be an element of the effector pathway responsible for the activation of sporulation genes in response to nutritional stress. Spo0A may act in concert with spo0H (a sigma factor) to control the expression of some genes that are critical to the sporulation process.</text>
</comment>
<dbReference type="Pfam" id="PF00072">
    <property type="entry name" value="Response_reg"/>
    <property type="match status" value="1"/>
</dbReference>
<dbReference type="SUPFAM" id="SSF52172">
    <property type="entry name" value="CheY-like"/>
    <property type="match status" value="1"/>
</dbReference>
<evidence type="ECO:0000313" key="9">
    <source>
        <dbReference type="EMBL" id="HIZ13678.1"/>
    </source>
</evidence>
<dbReference type="PROSITE" id="PS01124">
    <property type="entry name" value="HTH_ARAC_FAMILY_2"/>
    <property type="match status" value="1"/>
</dbReference>
<dbReference type="PROSITE" id="PS50110">
    <property type="entry name" value="RESPONSE_REGULATORY"/>
    <property type="match status" value="1"/>
</dbReference>
<dbReference type="PANTHER" id="PTHR43280:SF2">
    <property type="entry name" value="HTH-TYPE TRANSCRIPTIONAL REGULATOR EXSA"/>
    <property type="match status" value="1"/>
</dbReference>
<dbReference type="SUPFAM" id="SSF46689">
    <property type="entry name" value="Homeodomain-like"/>
    <property type="match status" value="2"/>
</dbReference>
<gene>
    <name evidence="9" type="ORF">H9817_07120</name>
</gene>
<dbReference type="AlphaFoldDB" id="A0A9D2IJR6"/>
<evidence type="ECO:0000256" key="4">
    <source>
        <dbReference type="ARBA" id="ARBA00023163"/>
    </source>
</evidence>
<name>A0A9D2IJR6_9FIRM</name>
<reference evidence="9" key="2">
    <citation type="submission" date="2021-04" db="EMBL/GenBank/DDBJ databases">
        <authorList>
            <person name="Gilroy R."/>
        </authorList>
    </citation>
    <scope>NUCLEOTIDE SEQUENCE</scope>
    <source>
        <strain evidence="9">ChiGjej1B1-13045</strain>
    </source>
</reference>
<protein>
    <recommendedName>
        <fullName evidence="1">Stage 0 sporulation protein A homolog</fullName>
    </recommendedName>
</protein>
<dbReference type="Gene3D" id="1.10.10.60">
    <property type="entry name" value="Homeodomain-like"/>
    <property type="match status" value="2"/>
</dbReference>